<feature type="region of interest" description="Disordered" evidence="1">
    <location>
        <begin position="224"/>
        <end position="259"/>
    </location>
</feature>
<feature type="region of interest" description="Disordered" evidence="1">
    <location>
        <begin position="287"/>
        <end position="306"/>
    </location>
</feature>
<dbReference type="OrthoDB" id="3600205at2759"/>
<sequence>MAIESRDPHSNDEDLPTLVEPKRPTPCTVKAPKLGSQITLFSEFGPEEREEYNYMKDLYNKDILKHERQCEALGDFRIKLQELIQVTIMTYTHGCNSVRQMLVNLASTFAPNDENYKQKLKEKLASLQKRWTKRRNIEEWIHEWEVVYNKMSNLKLPEVEGIKPVRNFLSVVSSIDQGFADMYNMDISRGVKKDFPTIIKVFKSYIRISAIMLKAQPQHGAFPTLSGLNENGEPSIKSDSRPKNLNTKSEKFPSGNKHFHPNKVKNVNYKLETDHVFRSKVEEWRKNWKPKNDNQPTEFNHTSSSKRPVSPPVVAMAFSTRMISFTVILKKDYLLSRKIPQNSLMHQPNISDVLWAGDAVIPIIGYGTITIRVTSPKYPTGRPLKLVNVVCVPNLHTNVVSLRLLIIAGVHWETKNSILTHNDKHYADTSMFYHQWVLHFEPVSKNDSQVFVTDYAEEEVLKERVRLKNNHGNSSKASRTQVCIYDDWHIRIRHLNDAAMPKLHLHTQEQNRDAERSGGVLQIRGAELLNTFGLPDSLWKEVFPIAGYFLKRSPTVTVNDK</sequence>
<gene>
    <name evidence="2" type="ORF">OnM2_063045</name>
</gene>
<accession>A0A420HNI2</accession>
<dbReference type="AlphaFoldDB" id="A0A420HNI2"/>
<evidence type="ECO:0000256" key="1">
    <source>
        <dbReference type="SAM" id="MobiDB-lite"/>
    </source>
</evidence>
<comment type="caution">
    <text evidence="2">The sequence shown here is derived from an EMBL/GenBank/DDBJ whole genome shotgun (WGS) entry which is preliminary data.</text>
</comment>
<dbReference type="STRING" id="212602.A0A420HNI2"/>
<protein>
    <submittedName>
        <fullName evidence="2">Uncharacterized protein</fullName>
    </submittedName>
</protein>
<name>A0A420HNI2_9PEZI</name>
<keyword evidence="3" id="KW-1185">Reference proteome</keyword>
<proteinExistence type="predicted"/>
<feature type="compositionally biased region" description="Polar residues" evidence="1">
    <location>
        <begin position="293"/>
        <end position="302"/>
    </location>
</feature>
<feature type="region of interest" description="Disordered" evidence="1">
    <location>
        <begin position="1"/>
        <end position="24"/>
    </location>
</feature>
<feature type="compositionally biased region" description="Basic and acidic residues" evidence="1">
    <location>
        <begin position="1"/>
        <end position="12"/>
    </location>
</feature>
<dbReference type="Proteomes" id="UP000286134">
    <property type="component" value="Unassembled WGS sequence"/>
</dbReference>
<evidence type="ECO:0000313" key="2">
    <source>
        <dbReference type="EMBL" id="RKF59014.1"/>
    </source>
</evidence>
<evidence type="ECO:0000313" key="3">
    <source>
        <dbReference type="Proteomes" id="UP000286134"/>
    </source>
</evidence>
<dbReference type="EMBL" id="MCFK01006380">
    <property type="protein sequence ID" value="RKF59014.1"/>
    <property type="molecule type" value="Genomic_DNA"/>
</dbReference>
<organism evidence="2 3">
    <name type="scientific">Erysiphe neolycopersici</name>
    <dbReference type="NCBI Taxonomy" id="212602"/>
    <lineage>
        <taxon>Eukaryota</taxon>
        <taxon>Fungi</taxon>
        <taxon>Dikarya</taxon>
        <taxon>Ascomycota</taxon>
        <taxon>Pezizomycotina</taxon>
        <taxon>Leotiomycetes</taxon>
        <taxon>Erysiphales</taxon>
        <taxon>Erysiphaceae</taxon>
        <taxon>Erysiphe</taxon>
    </lineage>
</organism>
<reference evidence="2 3" key="1">
    <citation type="journal article" date="2018" name="BMC Genomics">
        <title>Comparative genome analyses reveal sequence features reflecting distinct modes of host-adaptation between dicot and monocot powdery mildew.</title>
        <authorList>
            <person name="Wu Y."/>
            <person name="Ma X."/>
            <person name="Pan Z."/>
            <person name="Kale S.D."/>
            <person name="Song Y."/>
            <person name="King H."/>
            <person name="Zhang Q."/>
            <person name="Presley C."/>
            <person name="Deng X."/>
            <person name="Wei C.I."/>
            <person name="Xiao S."/>
        </authorList>
    </citation>
    <scope>NUCLEOTIDE SEQUENCE [LARGE SCALE GENOMIC DNA]</scope>
    <source>
        <strain evidence="2">UMSG2</strain>
    </source>
</reference>